<dbReference type="Gene3D" id="1.10.287.990">
    <property type="entry name" value="Fe,Mn superoxide dismutase (SOD) domain"/>
    <property type="match status" value="1"/>
</dbReference>
<evidence type="ECO:0000256" key="7">
    <source>
        <dbReference type="ARBA" id="ARBA00022737"/>
    </source>
</evidence>
<dbReference type="EMBL" id="BLJY01000003">
    <property type="protein sequence ID" value="GFF14582.1"/>
    <property type="molecule type" value="Genomic_DNA"/>
</dbReference>
<dbReference type="PANTHER" id="PTHR10039">
    <property type="entry name" value="AMELOGENIN"/>
    <property type="match status" value="1"/>
</dbReference>
<dbReference type="SUPFAM" id="SSF52540">
    <property type="entry name" value="P-loop containing nucleoside triphosphate hydrolases"/>
    <property type="match status" value="1"/>
</dbReference>
<dbReference type="InterPro" id="IPR011990">
    <property type="entry name" value="TPR-like_helical_dom_sf"/>
</dbReference>
<dbReference type="InterPro" id="IPR019833">
    <property type="entry name" value="Mn/Fe_SOD_BS"/>
</dbReference>
<dbReference type="GO" id="GO:0004784">
    <property type="term" value="F:superoxide dismutase activity"/>
    <property type="evidence" value="ECO:0007669"/>
    <property type="project" value="UniProtKB-EC"/>
</dbReference>
<feature type="domain" description="Manganese/iron superoxide dismutase N-terminal" evidence="11">
    <location>
        <begin position="2020"/>
        <end position="2100"/>
    </location>
</feature>
<keyword evidence="7" id="KW-0677">Repeat</keyword>
<evidence type="ECO:0000259" key="12">
    <source>
        <dbReference type="Pfam" id="PF02777"/>
    </source>
</evidence>
<comment type="catalytic activity">
    <reaction evidence="10">
        <text>2 superoxide + 2 H(+) = H2O2 + O2</text>
        <dbReference type="Rhea" id="RHEA:20696"/>
        <dbReference type="ChEBI" id="CHEBI:15378"/>
        <dbReference type="ChEBI" id="CHEBI:15379"/>
        <dbReference type="ChEBI" id="CHEBI:16240"/>
        <dbReference type="ChEBI" id="CHEBI:18421"/>
        <dbReference type="EC" id="1.15.1.1"/>
    </reaction>
</comment>
<keyword evidence="9" id="KW-0496">Mitochondrion</keyword>
<accession>A0A5M3YSI1</accession>
<feature type="domain" description="Manganese/iron superoxide dismutase C-terminal" evidence="12">
    <location>
        <begin position="2115"/>
        <end position="2213"/>
    </location>
</feature>
<evidence type="ECO:0000256" key="6">
    <source>
        <dbReference type="ARBA" id="ARBA00022723"/>
    </source>
</evidence>
<dbReference type="InterPro" id="IPR019832">
    <property type="entry name" value="Mn/Fe_SOD_C"/>
</dbReference>
<evidence type="ECO:0000256" key="10">
    <source>
        <dbReference type="ARBA" id="ARBA00049204"/>
    </source>
</evidence>
<dbReference type="InterPro" id="IPR036324">
    <property type="entry name" value="Mn/Fe_SOD_N_sf"/>
</dbReference>
<evidence type="ECO:0000256" key="2">
    <source>
        <dbReference type="ARBA" id="ARBA00008714"/>
    </source>
</evidence>
<dbReference type="InterPro" id="IPR036314">
    <property type="entry name" value="SOD_C_sf"/>
</dbReference>
<dbReference type="Gene3D" id="3.40.50.300">
    <property type="entry name" value="P-loop containing nucleotide triphosphate hydrolases"/>
    <property type="match status" value="1"/>
</dbReference>
<dbReference type="EC" id="1.15.1.1" evidence="4"/>
<dbReference type="Gene3D" id="3.55.40.20">
    <property type="entry name" value="Iron/manganese superoxide dismutase, C-terminal domain"/>
    <property type="match status" value="1"/>
</dbReference>
<dbReference type="InterPro" id="IPR056884">
    <property type="entry name" value="NPHP3-like_N"/>
</dbReference>
<evidence type="ECO:0000259" key="13">
    <source>
        <dbReference type="Pfam" id="PF24883"/>
    </source>
</evidence>
<dbReference type="InterPro" id="IPR027417">
    <property type="entry name" value="P-loop_NTPase"/>
</dbReference>
<dbReference type="GO" id="GO:0005759">
    <property type="term" value="C:mitochondrial matrix"/>
    <property type="evidence" value="ECO:0007669"/>
    <property type="project" value="UniProtKB-SubCell"/>
</dbReference>
<reference evidence="14 15" key="1">
    <citation type="submission" date="2020-01" db="EMBL/GenBank/DDBJ databases">
        <title>Aspergillus terreus IFO 6365 whole genome shotgun sequence.</title>
        <authorList>
            <person name="Kanamasa S."/>
            <person name="Takahashi H."/>
        </authorList>
    </citation>
    <scope>NUCLEOTIDE SEQUENCE [LARGE SCALE GENOMIC DNA]</scope>
    <source>
        <strain evidence="14 15">IFO 6365</strain>
    </source>
</reference>
<name>A0A5M3YSI1_ASPTE</name>
<organism evidence="14 15">
    <name type="scientific">Aspergillus terreus</name>
    <dbReference type="NCBI Taxonomy" id="33178"/>
    <lineage>
        <taxon>Eukaryota</taxon>
        <taxon>Fungi</taxon>
        <taxon>Dikarya</taxon>
        <taxon>Ascomycota</taxon>
        <taxon>Pezizomycotina</taxon>
        <taxon>Eurotiomycetes</taxon>
        <taxon>Eurotiomycetidae</taxon>
        <taxon>Eurotiales</taxon>
        <taxon>Aspergillaceae</taxon>
        <taxon>Aspergillus</taxon>
        <taxon>Aspergillus subgen. Circumdati</taxon>
    </lineage>
</organism>
<evidence type="ECO:0000313" key="15">
    <source>
        <dbReference type="Proteomes" id="UP000452235"/>
    </source>
</evidence>
<proteinExistence type="inferred from homology"/>
<comment type="caution">
    <text evidence="14">The sequence shown here is derived from an EMBL/GenBank/DDBJ whole genome shotgun (WGS) entry which is preliminary data.</text>
</comment>
<dbReference type="Pfam" id="PF24883">
    <property type="entry name" value="NPHP3_N"/>
    <property type="match status" value="1"/>
</dbReference>
<dbReference type="SUPFAM" id="SSF54719">
    <property type="entry name" value="Fe,Mn superoxide dismutase (SOD), C-terminal domain"/>
    <property type="match status" value="1"/>
</dbReference>
<comment type="subunit">
    <text evidence="3">Homotetramer.</text>
</comment>
<dbReference type="VEuPathDB" id="FungiDB:ATEG_00657"/>
<protein>
    <recommendedName>
        <fullName evidence="5">Superoxide dismutase [Mn], mitochondrial</fullName>
        <ecNumber evidence="4">1.15.1.1</ecNumber>
    </recommendedName>
</protein>
<dbReference type="Pfam" id="PF02777">
    <property type="entry name" value="Sod_Fe_C"/>
    <property type="match status" value="1"/>
</dbReference>
<comment type="similarity">
    <text evidence="2">Belongs to the iron/manganese superoxide dismutase family.</text>
</comment>
<evidence type="ECO:0000256" key="4">
    <source>
        <dbReference type="ARBA" id="ARBA00012682"/>
    </source>
</evidence>
<dbReference type="Pfam" id="PF00081">
    <property type="entry name" value="Sod_Fe_N"/>
    <property type="match status" value="1"/>
</dbReference>
<keyword evidence="8" id="KW-0560">Oxidoreductase</keyword>
<dbReference type="OrthoDB" id="2546325at2759"/>
<dbReference type="PANTHER" id="PTHR10039:SF11">
    <property type="entry name" value="NACHT DOMAIN PROTEIN (AFU_ORTHOLOGUE AFUA_1G01490)"/>
    <property type="match status" value="1"/>
</dbReference>
<dbReference type="SUPFAM" id="SSF46609">
    <property type="entry name" value="Fe,Mn superoxide dismutase (SOD), N-terminal domain"/>
    <property type="match status" value="1"/>
</dbReference>
<sequence length="2225" mass="251267">MQPDVVENGHEANGNGIVVQKRAALASTPSTVTRTRSSMSTMASSFSTIRSLAFQDIGDRLFKYGSPLEVSDSDVLDTFDTVEEALDAIAAERLRHMPHDGSMLDRIFKWATHVVGHINELSKAVEPFVPNAADTARMCWSNCLLLLQIGPDQSSALWKPFRVFQELVLELARFINQSALITSIPGIQGEIAGAYMDLVELISAVAMDYYRSSRGSLMINASEFDVRFSHHVKAFYARKTKLTELIWSTTCILQSTDIKSIKDFLSFQDVAVPAIIASRRPVYAEFTCDWFAGHLSQMRVRNNGLSVITGGPGSGKTVLSQWIIDHLQTNVDDEVDVISYRVYEDIASTASGIAVVKGLLLQVLERQIGNEPLLQAIDKARQLSSGNASALEIEEALWSALRVGVKDANQLVIVIDGISGVMEDADMGSRTLQQLSGLTVQSPHVKSIVLSRPLKKSLPQRTFQFSLEPAHVKNDIRTVILDTMSSTAPFSGLKPDERVSIADALINRCDSSFLWPQLVLHIAKQQRTVGDLLSVVQTAPTTLSEIIEQVVSHLDLKDSTARSTLAWLLAAQRPLFVHEVRALLETDTKKIEHVHRVGPVQEDILESLGSLVTIKDGIVSFKHSVYRYYLLGMAGAVADFSNAGKFPFHIKEAHYDLVIRSLAYVKCNVRDEVEVSVTPLSASTMAHFFKKYDLLEYAARYWAFHFLASPMAEGEEYKLSSTFKQCISDSVLMALLEGSCLRSQYIPQQAERLQVAAFRVRKLIFGTSSPAVIQALIFESLLASSLRLKGSLEYAYEVWAMGLKTFGHSNLVVKACAELFVEILETITEVTETVLVHKEQILLYLVEMAKEDRGSSHEVTIKYSRMLVQLYIDIKQTEKATRICKELYDVTVSRYGQSSSETAEIGTLLFEQLHYLSESETAKKIIETSHEYTIKNLDITDQRRIDYTLSVVEMYEKRGDITKAEAAFFELWQELSRVESISEDIVLKQINIALAYSEFLVRHSSRDEAENIVTALWTSIERRQVFRLDQVVTWAQKISAHMTKMRWYSLAQSTLTTVLKRCQMSEESSSVEKIAETLIDSVQEIEEETTETETETTTVVAKRKKIEFSREAFEMAMSSKRTSKEISVATIKTAETLVSSYVEEKAWDESIRVSQRLLERQWKGIETGKTVITLTKGVKETVTVALNLATSYFETLQIEKATLIYENVFHSLLLSVDVDHELVTHTLRAAVEFFEKTYQFTRAISLYWDYISAIQTVHGQDDHLVIEISYTLADLAMRSHQSEEAEKAFRHIYTVFNHDGDLHQDGIEAAHGLCKLYMEQQRWEEALDVYAVLWDAVTKHAKELQLEAEYIQEIYESYVYLLETKLHVEATIIRDLAYNYRETCIALYGHESIMTYKATVRLAEVSRTIEQYHDESIEMYESALRYSEKYSEEVDTYEKTVTREKTTKKVTTIKKHLAEMYSESEKTVSRASDLYMEEFHETTSQYGYASQETLTSLEQLVHSYKKQSTVAEAVNVLQTVVTSIFESETDTQRLTESARRLARMYLDVDQRDVATTIIQSLRRRLVYESKTISRKVTVFVVAFEEVISGGSYAVIMADLVAEMHLYDAFFTVSKAAKFIQAFITGVRLLTFQRNKNQVEESQRTDAELFKLFTSHYTVSDEAILRSFYELCIAEVLHGDYEPSIASRTVSSVHKYLEEENFPAAYSLATLLHQFIHHVDGFRHQAVVKQGFKLCQYLQGHGTKRTPDLKLQAAMLALSKSILTDILQVYRSLGVRFAELDVTESNELAVLLGEQRNFEDLELLLANLWTSRIVQKTWSSDTIVAIGRRLVEARFSCGQTEQAIRLCSDICYNLRRVWGPFDRIALELTTLLSELYTATNNYRGAMAVHEKILRQLLSEPESEGSLSLAERATIAARHVELLKRAAQRLGGWDKEEHLYKQLVSSLNERFAGDAAWVAIPEQLEEWLKGEADDLGVWRAPASYGFLGGGGGGKEGQEKRPAHQNQLRKVSETRLLTVRAIFTLPALPYAYDALEPSISKQIMELHHTKHHQTYITNLNAALDAQTTAHQTNDVPQLIALQQKIKFNGGGHINHSLFWTNLAPYGSPQTDIARAAPTLKAAIEAQWGSVEQFQAAFTAVLLGLQGSGWGWLVRYPGAQGRLGIVSTKDQDPVTEQVPVLGVDMWEHAYYLQYTNNKASYANEIWKVINWQTAEERYQQGVVGSSLKL</sequence>
<comment type="subcellular location">
    <subcellularLocation>
        <location evidence="1">Mitochondrion matrix</location>
    </subcellularLocation>
</comment>
<evidence type="ECO:0000256" key="8">
    <source>
        <dbReference type="ARBA" id="ARBA00023002"/>
    </source>
</evidence>
<dbReference type="Gene3D" id="1.25.40.10">
    <property type="entry name" value="Tetratricopeptide repeat domain"/>
    <property type="match status" value="2"/>
</dbReference>
<feature type="domain" description="Nephrocystin 3-like N-terminal" evidence="13">
    <location>
        <begin position="287"/>
        <end position="452"/>
    </location>
</feature>
<evidence type="ECO:0000313" key="14">
    <source>
        <dbReference type="EMBL" id="GFF14582.1"/>
    </source>
</evidence>
<dbReference type="PRINTS" id="PR01703">
    <property type="entry name" value="MNSODISMTASE"/>
</dbReference>
<dbReference type="Proteomes" id="UP000452235">
    <property type="component" value="Unassembled WGS sequence"/>
</dbReference>
<gene>
    <name evidence="14" type="ORF">ATEIFO6365_0003064800</name>
</gene>
<keyword evidence="6" id="KW-0479">Metal-binding</keyword>
<dbReference type="FunFam" id="1.10.287.990:FF:000001">
    <property type="entry name" value="Superoxide dismutase"/>
    <property type="match status" value="1"/>
</dbReference>
<dbReference type="InterPro" id="IPR019831">
    <property type="entry name" value="Mn/Fe_SOD_N"/>
</dbReference>
<evidence type="ECO:0000256" key="1">
    <source>
        <dbReference type="ARBA" id="ARBA00004305"/>
    </source>
</evidence>
<keyword evidence="15" id="KW-1185">Reference proteome</keyword>
<dbReference type="SUPFAM" id="SSF48452">
    <property type="entry name" value="TPR-like"/>
    <property type="match status" value="1"/>
</dbReference>
<dbReference type="FunFam" id="3.55.40.20:FF:000004">
    <property type="entry name" value="Superoxide dismutase [Fe]"/>
    <property type="match status" value="1"/>
</dbReference>
<dbReference type="PROSITE" id="PS00088">
    <property type="entry name" value="SOD_MN"/>
    <property type="match status" value="1"/>
</dbReference>
<evidence type="ECO:0000256" key="3">
    <source>
        <dbReference type="ARBA" id="ARBA00011881"/>
    </source>
</evidence>
<evidence type="ECO:0000259" key="11">
    <source>
        <dbReference type="Pfam" id="PF00081"/>
    </source>
</evidence>
<dbReference type="GO" id="GO:0046872">
    <property type="term" value="F:metal ion binding"/>
    <property type="evidence" value="ECO:0007669"/>
    <property type="project" value="UniProtKB-KW"/>
</dbReference>
<evidence type="ECO:0000256" key="5">
    <source>
        <dbReference type="ARBA" id="ARBA00014518"/>
    </source>
</evidence>
<dbReference type="InterPro" id="IPR001189">
    <property type="entry name" value="Mn/Fe_SOD"/>
</dbReference>
<evidence type="ECO:0000256" key="9">
    <source>
        <dbReference type="ARBA" id="ARBA00023128"/>
    </source>
</evidence>
<dbReference type="VEuPathDB" id="FungiDB:ATEG_00656"/>